<keyword evidence="7 9" id="KW-0472">Membrane</keyword>
<evidence type="ECO:0000256" key="5">
    <source>
        <dbReference type="ARBA" id="ARBA00023053"/>
    </source>
</evidence>
<proteinExistence type="predicted"/>
<evidence type="ECO:0000256" key="4">
    <source>
        <dbReference type="ARBA" id="ARBA00022989"/>
    </source>
</evidence>
<evidence type="ECO:0000256" key="6">
    <source>
        <dbReference type="ARBA" id="ARBA00023065"/>
    </source>
</evidence>
<evidence type="ECO:0000259" key="10">
    <source>
        <dbReference type="Pfam" id="PF00999"/>
    </source>
</evidence>
<reference evidence="13" key="1">
    <citation type="submission" date="2017-02" db="UniProtKB">
        <authorList>
            <consortium name="WormBaseParasite"/>
        </authorList>
    </citation>
    <scope>IDENTIFICATION</scope>
</reference>
<keyword evidence="2" id="KW-0813">Transport</keyword>
<keyword evidence="6" id="KW-0406">Ion transport</keyword>
<keyword evidence="4 9" id="KW-1133">Transmembrane helix</keyword>
<organism evidence="13">
    <name type="scientific">Nippostrongylus brasiliensis</name>
    <name type="common">Rat hookworm</name>
    <dbReference type="NCBI Taxonomy" id="27835"/>
    <lineage>
        <taxon>Eukaryota</taxon>
        <taxon>Metazoa</taxon>
        <taxon>Ecdysozoa</taxon>
        <taxon>Nematoda</taxon>
        <taxon>Chromadorea</taxon>
        <taxon>Rhabditida</taxon>
        <taxon>Rhabditina</taxon>
        <taxon>Rhabditomorpha</taxon>
        <taxon>Strongyloidea</taxon>
        <taxon>Heligmosomidae</taxon>
        <taxon>Nippostrongylus</taxon>
    </lineage>
</organism>
<feature type="transmembrane region" description="Helical" evidence="9">
    <location>
        <begin position="46"/>
        <end position="64"/>
    </location>
</feature>
<dbReference type="WBParaSite" id="NBR_0001033701-mRNA-1">
    <property type="protein sequence ID" value="NBR_0001033701-mRNA-1"/>
    <property type="gene ID" value="NBR_0001033701"/>
</dbReference>
<dbReference type="AlphaFoldDB" id="A0A0N4Y3F6"/>
<dbReference type="Pfam" id="PF00999">
    <property type="entry name" value="Na_H_Exchanger"/>
    <property type="match status" value="1"/>
</dbReference>
<accession>A0A0N4Y3F6</accession>
<gene>
    <name evidence="11" type="ORF">NBR_LOCUS10338</name>
</gene>
<dbReference type="GO" id="GO:0015386">
    <property type="term" value="F:potassium:proton antiporter activity"/>
    <property type="evidence" value="ECO:0007669"/>
    <property type="project" value="TreeGrafter"/>
</dbReference>
<keyword evidence="12" id="KW-1185">Reference proteome</keyword>
<dbReference type="InterPro" id="IPR006153">
    <property type="entry name" value="Cation/H_exchanger_TM"/>
</dbReference>
<evidence type="ECO:0000313" key="11">
    <source>
        <dbReference type="EMBL" id="VDL73927.1"/>
    </source>
</evidence>
<dbReference type="GO" id="GO:0098719">
    <property type="term" value="P:sodium ion import across plasma membrane"/>
    <property type="evidence" value="ECO:0007669"/>
    <property type="project" value="TreeGrafter"/>
</dbReference>
<keyword evidence="8" id="KW-0739">Sodium transport</keyword>
<dbReference type="GO" id="GO:0005886">
    <property type="term" value="C:plasma membrane"/>
    <property type="evidence" value="ECO:0007669"/>
    <property type="project" value="TreeGrafter"/>
</dbReference>
<feature type="transmembrane region" description="Helical" evidence="9">
    <location>
        <begin position="21"/>
        <end position="40"/>
    </location>
</feature>
<dbReference type="EMBL" id="UYSL01020299">
    <property type="protein sequence ID" value="VDL73927.1"/>
    <property type="molecule type" value="Genomic_DNA"/>
</dbReference>
<dbReference type="PANTHER" id="PTHR10110:SF98">
    <property type="entry name" value="SODIUM_HYDROGEN EXCHANGER"/>
    <property type="match status" value="1"/>
</dbReference>
<keyword evidence="5" id="KW-0915">Sodium</keyword>
<dbReference type="GO" id="GO:0051453">
    <property type="term" value="P:regulation of intracellular pH"/>
    <property type="evidence" value="ECO:0007669"/>
    <property type="project" value="TreeGrafter"/>
</dbReference>
<evidence type="ECO:0000256" key="7">
    <source>
        <dbReference type="ARBA" id="ARBA00023136"/>
    </source>
</evidence>
<evidence type="ECO:0000256" key="9">
    <source>
        <dbReference type="SAM" id="Phobius"/>
    </source>
</evidence>
<feature type="domain" description="Cation/H+ exchanger transmembrane" evidence="10">
    <location>
        <begin position="19"/>
        <end position="74"/>
    </location>
</feature>
<reference evidence="11 12" key="2">
    <citation type="submission" date="2018-11" db="EMBL/GenBank/DDBJ databases">
        <authorList>
            <consortium name="Pathogen Informatics"/>
        </authorList>
    </citation>
    <scope>NUCLEOTIDE SEQUENCE [LARGE SCALE GENOMIC DNA]</scope>
</reference>
<name>A0A0N4Y3F6_NIPBR</name>
<evidence type="ECO:0000256" key="3">
    <source>
        <dbReference type="ARBA" id="ARBA00022692"/>
    </source>
</evidence>
<evidence type="ECO:0000313" key="13">
    <source>
        <dbReference type="WBParaSite" id="NBR_0001033701-mRNA-1"/>
    </source>
</evidence>
<dbReference type="STRING" id="27835.A0A0N4Y3F6"/>
<comment type="subcellular location">
    <subcellularLocation>
        <location evidence="1">Membrane</location>
        <topology evidence="1">Multi-pass membrane protein</topology>
    </subcellularLocation>
</comment>
<dbReference type="Proteomes" id="UP000271162">
    <property type="component" value="Unassembled WGS sequence"/>
</dbReference>
<keyword evidence="3 9" id="KW-0812">Transmembrane</keyword>
<protein>
    <submittedName>
        <fullName evidence="13">Sodium/hydrogen exchanger (inferred by orthology to a D. melanogaster protein)</fullName>
    </submittedName>
</protein>
<evidence type="ECO:0000313" key="12">
    <source>
        <dbReference type="Proteomes" id="UP000271162"/>
    </source>
</evidence>
<dbReference type="PANTHER" id="PTHR10110">
    <property type="entry name" value="SODIUM/HYDROGEN EXCHANGER"/>
    <property type="match status" value="1"/>
</dbReference>
<dbReference type="GO" id="GO:0015385">
    <property type="term" value="F:sodium:proton antiporter activity"/>
    <property type="evidence" value="ECO:0007669"/>
    <property type="project" value="InterPro"/>
</dbReference>
<evidence type="ECO:0000256" key="8">
    <source>
        <dbReference type="ARBA" id="ARBA00023201"/>
    </source>
</evidence>
<sequence length="216" mass="24216">MNRLEVLRSVVTVSPFQIDQLIFSYGGLRGAIAFGLAMSIPETIAAKQMFITTTIVVIFFTVFLQGTTIRPLVNYLNVETKDDRPVTMTESVYNKYLDYMMSGVEDIAGQQGHYSLRDNLLQSPKEGDRHDLRSTYLNKAFENNLPKSNDMTVTPQRKQLDKFLATGENVDNVYALFSELLDRKGFQAGACLENPATLGGTELLVKVEQHECFVGN</sequence>
<dbReference type="InterPro" id="IPR018422">
    <property type="entry name" value="Cation/H_exchanger_CPA1"/>
</dbReference>
<evidence type="ECO:0000256" key="2">
    <source>
        <dbReference type="ARBA" id="ARBA00022448"/>
    </source>
</evidence>
<evidence type="ECO:0000256" key="1">
    <source>
        <dbReference type="ARBA" id="ARBA00004141"/>
    </source>
</evidence>